<dbReference type="AlphaFoldDB" id="J9GES0"/>
<name>J9GES0_9ZZZZ</name>
<organism evidence="1">
    <name type="scientific">gut metagenome</name>
    <dbReference type="NCBI Taxonomy" id="749906"/>
    <lineage>
        <taxon>unclassified sequences</taxon>
        <taxon>metagenomes</taxon>
        <taxon>organismal metagenomes</taxon>
    </lineage>
</organism>
<evidence type="ECO:0000313" key="1">
    <source>
        <dbReference type="EMBL" id="EJX05837.1"/>
    </source>
</evidence>
<proteinExistence type="predicted"/>
<comment type="caution">
    <text evidence="1">The sequence shown here is derived from an EMBL/GenBank/DDBJ whole genome shotgun (WGS) entry which is preliminary data.</text>
</comment>
<reference evidence="1" key="1">
    <citation type="journal article" date="2012" name="PLoS ONE">
        <title>Gene sets for utilization of primary and secondary nutrition supplies in the distal gut of endangered iberian lynx.</title>
        <authorList>
            <person name="Alcaide M."/>
            <person name="Messina E."/>
            <person name="Richter M."/>
            <person name="Bargiela R."/>
            <person name="Peplies J."/>
            <person name="Huws S.A."/>
            <person name="Newbold C.J."/>
            <person name="Golyshin P.N."/>
            <person name="Simon M.A."/>
            <person name="Lopez G."/>
            <person name="Yakimov M.M."/>
            <person name="Ferrer M."/>
        </authorList>
    </citation>
    <scope>NUCLEOTIDE SEQUENCE</scope>
</reference>
<protein>
    <submittedName>
        <fullName evidence="1">Uncharacterized protein</fullName>
    </submittedName>
</protein>
<gene>
    <name evidence="1" type="ORF">EVA_06054</name>
</gene>
<dbReference type="EMBL" id="AMCI01001343">
    <property type="protein sequence ID" value="EJX05837.1"/>
    <property type="molecule type" value="Genomic_DNA"/>
</dbReference>
<accession>J9GES0</accession>
<sequence length="55" mass="6410">MLFFVLRHPIGEAFKVRLNIFHGIFQFFAYGFGALFHQSLGELTFCLAQLLEFLL</sequence>